<evidence type="ECO:0000313" key="2">
    <source>
        <dbReference type="Proteomes" id="UP000031014"/>
    </source>
</evidence>
<dbReference type="EMBL" id="BASE01000105">
    <property type="protein sequence ID" value="GAM16029.1"/>
    <property type="molecule type" value="Genomic_DNA"/>
</dbReference>
<keyword evidence="2" id="KW-1185">Reference proteome</keyword>
<sequence>MLTYQDVSSLFSRATGIRDENIHFHTVSSLAGAKQPKGLFVPVSNDSGTLQDAISNGAVAAVWPEGEQVPAYAPNHFPILYTQDNLKGLEKIMNSYYDYLIQHEDVNERTKFIFLNKALLNEADETYDIAVMAENINGYGSNRNKAGEE</sequence>
<protein>
    <submittedName>
        <fullName evidence="1">Uncharacterized protein</fullName>
    </submittedName>
</protein>
<reference evidence="1 2" key="1">
    <citation type="submission" date="2013-06" db="EMBL/GenBank/DDBJ databases">
        <title>Whole genome shotgun sequence of Bacillus selenatarsenatis SF-1.</title>
        <authorList>
            <person name="Kuroda M."/>
            <person name="Sei K."/>
            <person name="Yamashita M."/>
            <person name="Ike M."/>
        </authorList>
    </citation>
    <scope>NUCLEOTIDE SEQUENCE [LARGE SCALE GENOMIC DNA]</scope>
    <source>
        <strain evidence="1 2">SF-1</strain>
    </source>
</reference>
<dbReference type="AlphaFoldDB" id="A0A0A8X9T8"/>
<evidence type="ECO:0000313" key="1">
    <source>
        <dbReference type="EMBL" id="GAM16029.1"/>
    </source>
</evidence>
<dbReference type="RefSeq" id="WP_041967645.1">
    <property type="nucleotide sequence ID" value="NZ_BASE01000105.1"/>
</dbReference>
<gene>
    <name evidence="1" type="ORF">SAMD00020551_4201</name>
</gene>
<comment type="caution">
    <text evidence="1">The sequence shown here is derived from an EMBL/GenBank/DDBJ whole genome shotgun (WGS) entry which is preliminary data.</text>
</comment>
<proteinExistence type="predicted"/>
<dbReference type="STRING" id="1321606.SAMD00020551_4201"/>
<organism evidence="1 2">
    <name type="scientific">Mesobacillus selenatarsenatis (strain DSM 18680 / JCM 14380 / FERM P-15431 / SF-1)</name>
    <dbReference type="NCBI Taxonomy" id="1321606"/>
    <lineage>
        <taxon>Bacteria</taxon>
        <taxon>Bacillati</taxon>
        <taxon>Bacillota</taxon>
        <taxon>Bacilli</taxon>
        <taxon>Bacillales</taxon>
        <taxon>Bacillaceae</taxon>
        <taxon>Mesobacillus</taxon>
    </lineage>
</organism>
<name>A0A0A8X9T8_MESS1</name>
<accession>A0A0A8X9T8</accession>
<dbReference type="Proteomes" id="UP000031014">
    <property type="component" value="Unassembled WGS sequence"/>
</dbReference>
<dbReference type="OrthoDB" id="2966672at2"/>